<accession>A0A5E8CK52</accession>
<proteinExistence type="predicted"/>
<reference evidence="3" key="1">
    <citation type="submission" date="2019-09" db="EMBL/GenBank/DDBJ databases">
        <authorList>
            <person name="Needham M D."/>
        </authorList>
    </citation>
    <scope>NUCLEOTIDE SEQUENCE</scope>
</reference>
<evidence type="ECO:0000313" key="3">
    <source>
        <dbReference type="EMBL" id="VVU95566.1"/>
    </source>
</evidence>
<protein>
    <submittedName>
        <fullName evidence="3">Uncharacterized protein</fullName>
    </submittedName>
</protein>
<feature type="transmembrane region" description="Helical" evidence="2">
    <location>
        <begin position="64"/>
        <end position="85"/>
    </location>
</feature>
<keyword evidence="2" id="KW-0812">Transmembrane</keyword>
<sequence>MSTGQPTKPTYYQPTTPAYPADSYNSAPPTYGTPYPDQVYVTTNQASLNDDEHQCYRLSKTVKIFALIDIFFGCIYFWFNFWFIIPLLIASLGYFGAKNYNSCQVLSYAIYQVVNNLGRLGFAIWAYVSIKQNNQEDQYPNVDAQLTFTVLLVLLGLYIARFSYRLWKAINKLTTDQLVKIISVDHPVQIMWW</sequence>
<organism evidence="3">
    <name type="scientific">seawater metagenome</name>
    <dbReference type="NCBI Taxonomy" id="1561972"/>
    <lineage>
        <taxon>unclassified sequences</taxon>
        <taxon>metagenomes</taxon>
        <taxon>ecological metagenomes</taxon>
    </lineage>
</organism>
<evidence type="ECO:0000256" key="1">
    <source>
        <dbReference type="SAM" id="MobiDB-lite"/>
    </source>
</evidence>
<feature type="transmembrane region" description="Helical" evidence="2">
    <location>
        <begin position="144"/>
        <end position="164"/>
    </location>
</feature>
<gene>
    <name evidence="3" type="ORF">CPAV1605_1318</name>
</gene>
<dbReference type="EMBL" id="CABVLZ010000005">
    <property type="protein sequence ID" value="VVU95566.1"/>
    <property type="molecule type" value="Genomic_DNA"/>
</dbReference>
<dbReference type="AlphaFoldDB" id="A0A5E8CK52"/>
<feature type="region of interest" description="Disordered" evidence="1">
    <location>
        <begin position="1"/>
        <end position="21"/>
    </location>
</feature>
<keyword evidence="2" id="KW-1133">Transmembrane helix</keyword>
<keyword evidence="2" id="KW-0472">Membrane</keyword>
<name>A0A5E8CK52_9ZZZZ</name>
<evidence type="ECO:0000256" key="2">
    <source>
        <dbReference type="SAM" id="Phobius"/>
    </source>
</evidence>